<dbReference type="GO" id="GO:0005537">
    <property type="term" value="F:D-mannose binding"/>
    <property type="evidence" value="ECO:0007669"/>
    <property type="project" value="TreeGrafter"/>
</dbReference>
<evidence type="ECO:0000256" key="2">
    <source>
        <dbReference type="ARBA" id="ARBA00022692"/>
    </source>
</evidence>
<sequence length="434" mass="48577">MTNRWALLLIWLNTVCWIVTAQFQLPQLIPADPLYSFRSPLSPPVIPGEVLRNWFGVGNTQLALKDGVEIVQLTDMEQDAFGTLYHGTPLNKHHFNLSFVYWIGTKELQPRVDSLAFWYTKHPPTYGTVYGNEATFQGLGIVIQLFDNQRPSLFPVVNERSATDGEWKAKALSKGCLLGSLTGKVYISYQQDKLSVYQLSIQKDSKPKPQLCFDVKLPLSAQLDSGYFGFTAKSGKYATEHNIIQVTVATGTTEATESKKQADPIHVTSKNSAADHHKASSVRSPSTSVVAGSKPKPATQPNAMLNTLPSKQELNNAPMKNMQQSKADSTSQQGTDQGIETNHKSIQNAPRESVTLSNPNMEYLKKMWDVSNEKQQDLLAKLTQLLAEWESMKRSTSITMAFAIALVVLLQFYACMLYLYYRKLASRLRYNKII</sequence>
<comment type="subcellular location">
    <subcellularLocation>
        <location evidence="1">Membrane</location>
        <topology evidence="1">Single-pass type I membrane protein</topology>
    </subcellularLocation>
</comment>
<evidence type="ECO:0000256" key="1">
    <source>
        <dbReference type="ARBA" id="ARBA00004479"/>
    </source>
</evidence>
<feature type="transmembrane region" description="Helical" evidence="7">
    <location>
        <begin position="400"/>
        <end position="421"/>
    </location>
</feature>
<dbReference type="InterPro" id="IPR051136">
    <property type="entry name" value="Intracellular_Lectin-GPT"/>
</dbReference>
<dbReference type="GO" id="GO:0006888">
    <property type="term" value="P:endoplasmic reticulum to Golgi vesicle-mediated transport"/>
    <property type="evidence" value="ECO:0007669"/>
    <property type="project" value="TreeGrafter"/>
</dbReference>
<keyword evidence="3 8" id="KW-0732">Signal</keyword>
<organism evidence="10 11">
    <name type="scientific">Galdieria partita</name>
    <dbReference type="NCBI Taxonomy" id="83374"/>
    <lineage>
        <taxon>Eukaryota</taxon>
        <taxon>Rhodophyta</taxon>
        <taxon>Bangiophyceae</taxon>
        <taxon>Galdieriales</taxon>
        <taxon>Galdieriaceae</taxon>
        <taxon>Galdieria</taxon>
    </lineage>
</organism>
<evidence type="ECO:0000313" key="11">
    <source>
        <dbReference type="Proteomes" id="UP001061958"/>
    </source>
</evidence>
<feature type="compositionally biased region" description="Polar residues" evidence="6">
    <location>
        <begin position="281"/>
        <end position="290"/>
    </location>
</feature>
<proteinExistence type="predicted"/>
<dbReference type="Gene3D" id="2.60.120.200">
    <property type="match status" value="1"/>
</dbReference>
<keyword evidence="4 7" id="KW-1133">Transmembrane helix</keyword>
<evidence type="ECO:0000256" key="7">
    <source>
        <dbReference type="SAM" id="Phobius"/>
    </source>
</evidence>
<reference evidence="10" key="2">
    <citation type="submission" date="2022-01" db="EMBL/GenBank/DDBJ databases">
        <authorList>
            <person name="Hirooka S."/>
            <person name="Miyagishima S.Y."/>
        </authorList>
    </citation>
    <scope>NUCLEOTIDE SEQUENCE</scope>
    <source>
        <strain evidence="10">NBRC 102759</strain>
    </source>
</reference>
<dbReference type="GO" id="GO:0005789">
    <property type="term" value="C:endoplasmic reticulum membrane"/>
    <property type="evidence" value="ECO:0007669"/>
    <property type="project" value="TreeGrafter"/>
</dbReference>
<keyword evidence="5 7" id="KW-0472">Membrane</keyword>
<keyword evidence="11" id="KW-1185">Reference proteome</keyword>
<feature type="region of interest" description="Disordered" evidence="6">
    <location>
        <begin position="319"/>
        <end position="338"/>
    </location>
</feature>
<feature type="chain" id="PRO_5039432146" description="L-type lectin-like domain-containing protein" evidence="8">
    <location>
        <begin position="22"/>
        <end position="434"/>
    </location>
</feature>
<protein>
    <recommendedName>
        <fullName evidence="9">L-type lectin-like domain-containing protein</fullName>
    </recommendedName>
</protein>
<gene>
    <name evidence="10" type="ORF">GpartN1_g2053.t1</name>
</gene>
<evidence type="ECO:0000256" key="4">
    <source>
        <dbReference type="ARBA" id="ARBA00022989"/>
    </source>
</evidence>
<reference evidence="10" key="1">
    <citation type="journal article" date="2022" name="Proc. Natl. Acad. Sci. U.S.A.">
        <title>Life cycle and functional genomics of the unicellular red alga Galdieria for elucidating algal and plant evolution and industrial use.</title>
        <authorList>
            <person name="Hirooka S."/>
            <person name="Itabashi T."/>
            <person name="Ichinose T.M."/>
            <person name="Onuma R."/>
            <person name="Fujiwara T."/>
            <person name="Yamashita S."/>
            <person name="Jong L.W."/>
            <person name="Tomita R."/>
            <person name="Iwane A.H."/>
            <person name="Miyagishima S.Y."/>
        </authorList>
    </citation>
    <scope>NUCLEOTIDE SEQUENCE</scope>
    <source>
        <strain evidence="10">NBRC 102759</strain>
    </source>
</reference>
<feature type="region of interest" description="Disordered" evidence="6">
    <location>
        <begin position="251"/>
        <end position="304"/>
    </location>
</feature>
<dbReference type="EMBL" id="BQMJ01000014">
    <property type="protein sequence ID" value="GJQ10262.1"/>
    <property type="molecule type" value="Genomic_DNA"/>
</dbReference>
<evidence type="ECO:0000256" key="8">
    <source>
        <dbReference type="SAM" id="SignalP"/>
    </source>
</evidence>
<dbReference type="Proteomes" id="UP001061958">
    <property type="component" value="Unassembled WGS sequence"/>
</dbReference>
<evidence type="ECO:0000259" key="9">
    <source>
        <dbReference type="Pfam" id="PF03388"/>
    </source>
</evidence>
<dbReference type="OrthoDB" id="270293at2759"/>
<dbReference type="InterPro" id="IPR013320">
    <property type="entry name" value="ConA-like_dom_sf"/>
</dbReference>
<dbReference type="InterPro" id="IPR005052">
    <property type="entry name" value="Lectin_leg"/>
</dbReference>
<evidence type="ECO:0000256" key="5">
    <source>
        <dbReference type="ARBA" id="ARBA00023136"/>
    </source>
</evidence>
<feature type="compositionally biased region" description="Polar residues" evidence="6">
    <location>
        <begin position="321"/>
        <end position="338"/>
    </location>
</feature>
<accession>A0A9C7PUP1</accession>
<feature type="domain" description="L-type lectin-like" evidence="9">
    <location>
        <begin position="46"/>
        <end position="248"/>
    </location>
</feature>
<dbReference type="GO" id="GO:0005793">
    <property type="term" value="C:endoplasmic reticulum-Golgi intermediate compartment"/>
    <property type="evidence" value="ECO:0007669"/>
    <property type="project" value="TreeGrafter"/>
</dbReference>
<feature type="signal peptide" evidence="8">
    <location>
        <begin position="1"/>
        <end position="21"/>
    </location>
</feature>
<dbReference type="GO" id="GO:0030134">
    <property type="term" value="C:COPII-coated ER to Golgi transport vesicle"/>
    <property type="evidence" value="ECO:0007669"/>
    <property type="project" value="TreeGrafter"/>
</dbReference>
<dbReference type="AlphaFoldDB" id="A0A9C7PUP1"/>
<dbReference type="PANTHER" id="PTHR12223:SF28">
    <property type="entry name" value="LECTIN, MANNOSE BINDING 1 LIKE"/>
    <property type="match status" value="1"/>
</dbReference>
<comment type="caution">
    <text evidence="10">The sequence shown here is derived from an EMBL/GenBank/DDBJ whole genome shotgun (WGS) entry which is preliminary data.</text>
</comment>
<keyword evidence="2 7" id="KW-0812">Transmembrane</keyword>
<dbReference type="GO" id="GO:0000139">
    <property type="term" value="C:Golgi membrane"/>
    <property type="evidence" value="ECO:0007669"/>
    <property type="project" value="TreeGrafter"/>
</dbReference>
<name>A0A9C7PUP1_9RHOD</name>
<dbReference type="SUPFAM" id="SSF49899">
    <property type="entry name" value="Concanavalin A-like lectins/glucanases"/>
    <property type="match status" value="1"/>
</dbReference>
<evidence type="ECO:0000256" key="6">
    <source>
        <dbReference type="SAM" id="MobiDB-lite"/>
    </source>
</evidence>
<dbReference type="Pfam" id="PF03388">
    <property type="entry name" value="Lectin_leg-like"/>
    <property type="match status" value="1"/>
</dbReference>
<evidence type="ECO:0000256" key="3">
    <source>
        <dbReference type="ARBA" id="ARBA00022729"/>
    </source>
</evidence>
<evidence type="ECO:0000313" key="10">
    <source>
        <dbReference type="EMBL" id="GJQ10262.1"/>
    </source>
</evidence>
<dbReference type="PANTHER" id="PTHR12223">
    <property type="entry name" value="VESICULAR MANNOSE-BINDING LECTIN"/>
    <property type="match status" value="1"/>
</dbReference>